<dbReference type="AlphaFoldDB" id="A0A2N0D481"/>
<feature type="region of interest" description="Disordered" evidence="1">
    <location>
        <begin position="61"/>
        <end position="85"/>
    </location>
</feature>
<evidence type="ECO:0000313" key="2">
    <source>
        <dbReference type="EMBL" id="PKA40920.1"/>
    </source>
</evidence>
<dbReference type="Proteomes" id="UP000232164">
    <property type="component" value="Unassembled WGS sequence"/>
</dbReference>
<protein>
    <submittedName>
        <fullName evidence="2">Uncharacterized protein</fullName>
    </submittedName>
</protein>
<proteinExistence type="predicted"/>
<evidence type="ECO:0000256" key="1">
    <source>
        <dbReference type="SAM" id="MobiDB-lite"/>
    </source>
</evidence>
<reference evidence="2 3" key="1">
    <citation type="submission" date="2017-11" db="EMBL/GenBank/DDBJ databases">
        <authorList>
            <person name="Han C.G."/>
        </authorList>
    </citation>
    <scope>NUCLEOTIDE SEQUENCE [LARGE SCALE GENOMIC DNA]</scope>
    <source>
        <strain evidence="2 3">HCNT1</strain>
    </source>
</reference>
<reference evidence="2 3" key="2">
    <citation type="submission" date="2017-12" db="EMBL/GenBank/DDBJ databases">
        <title>Genome sequence of Rhizobium sullae HCNT1 isolated from Sulla coronaria nodules and featuring peculiar denitrification phenotypes.</title>
        <authorList>
            <person name="De Diego-Diaz B."/>
            <person name="Treu L."/>
            <person name="Campanaro S."/>
            <person name="Da Silva Duarte V."/>
            <person name="Basaglia M."/>
            <person name="Favaro L."/>
            <person name="Casella S."/>
            <person name="Squartini A."/>
        </authorList>
    </citation>
    <scope>NUCLEOTIDE SEQUENCE [LARGE SCALE GENOMIC DNA]</scope>
    <source>
        <strain evidence="2 3">HCNT1</strain>
    </source>
</reference>
<comment type="caution">
    <text evidence="2">The sequence shown here is derived from an EMBL/GenBank/DDBJ whole genome shotgun (WGS) entry which is preliminary data.</text>
</comment>
<dbReference type="EMBL" id="PIQN01000020">
    <property type="protein sequence ID" value="PKA40920.1"/>
    <property type="molecule type" value="Genomic_DNA"/>
</dbReference>
<accession>A0A2N0D481</accession>
<organism evidence="2 3">
    <name type="scientific">Rhizobium sullae</name>
    <name type="common">Rhizobium hedysari</name>
    <dbReference type="NCBI Taxonomy" id="50338"/>
    <lineage>
        <taxon>Bacteria</taxon>
        <taxon>Pseudomonadati</taxon>
        <taxon>Pseudomonadota</taxon>
        <taxon>Alphaproteobacteria</taxon>
        <taxon>Hyphomicrobiales</taxon>
        <taxon>Rhizobiaceae</taxon>
        <taxon>Rhizobium/Agrobacterium group</taxon>
        <taxon>Rhizobium</taxon>
    </lineage>
</organism>
<gene>
    <name evidence="2" type="ORF">CWR43_25005</name>
</gene>
<name>A0A2N0D481_RHISU</name>
<evidence type="ECO:0000313" key="3">
    <source>
        <dbReference type="Proteomes" id="UP000232164"/>
    </source>
</evidence>
<sequence>MEDITMIDQIMIASFLGLSQSCQPIQKRARTEDEFYRDFGSSPIVSFGRWLNSIGAKKQKDRALPARSSIPSSCRPHQAARLARP</sequence>